<dbReference type="OrthoDB" id="4177236at2759"/>
<gene>
    <name evidence="1" type="ORF">FN846DRAFT_896638</name>
</gene>
<protein>
    <recommendedName>
        <fullName evidence="3">Aminoglycoside phosphotransferase domain-containing protein</fullName>
    </recommendedName>
</protein>
<keyword evidence="2" id="KW-1185">Reference proteome</keyword>
<evidence type="ECO:0000313" key="1">
    <source>
        <dbReference type="EMBL" id="KAA8892690.1"/>
    </source>
</evidence>
<reference evidence="1 2" key="1">
    <citation type="submission" date="2019-09" db="EMBL/GenBank/DDBJ databases">
        <title>Draft genome of the ectomycorrhizal ascomycete Sphaerosporella brunnea.</title>
        <authorList>
            <consortium name="DOE Joint Genome Institute"/>
            <person name="Benucci G.M."/>
            <person name="Marozzi G."/>
            <person name="Antonielli L."/>
            <person name="Sanchez S."/>
            <person name="Marco P."/>
            <person name="Wang X."/>
            <person name="Falini L.B."/>
            <person name="Barry K."/>
            <person name="Haridas S."/>
            <person name="Lipzen A."/>
            <person name="Labutti K."/>
            <person name="Grigoriev I.V."/>
            <person name="Murat C."/>
            <person name="Martin F."/>
            <person name="Albertini E."/>
            <person name="Donnini D."/>
            <person name="Bonito G."/>
        </authorList>
    </citation>
    <scope>NUCLEOTIDE SEQUENCE [LARGE SCALE GENOMIC DNA]</scope>
    <source>
        <strain evidence="1 2">Sb_GMNB300</strain>
    </source>
</reference>
<evidence type="ECO:0008006" key="3">
    <source>
        <dbReference type="Google" id="ProtNLM"/>
    </source>
</evidence>
<accession>A0A5J5EBS1</accession>
<sequence length="210" mass="23656">MAPSPASPHPQLLPPLSTALLSAPTDTSGFARAAPTKPSSTVPQAENLQFTVYYVTPSHRRGTQSWSTYQASRCRSYGTVCYGTLTTILPFADEDELNERLLLRLKQSQSEHYMKILCDMIATTFRDHRCVFTHGDLQFEDTIVERVGGMADGSGKFKVTLLDWAGPLSTGSILLRSLRLPSDFRNRLKRGAYRKEYPSLWHIRRLVLTY</sequence>
<proteinExistence type="predicted"/>
<comment type="caution">
    <text evidence="1">The sequence shown here is derived from an EMBL/GenBank/DDBJ whole genome shotgun (WGS) entry which is preliminary data.</text>
</comment>
<organism evidence="1 2">
    <name type="scientific">Sphaerosporella brunnea</name>
    <dbReference type="NCBI Taxonomy" id="1250544"/>
    <lineage>
        <taxon>Eukaryota</taxon>
        <taxon>Fungi</taxon>
        <taxon>Dikarya</taxon>
        <taxon>Ascomycota</taxon>
        <taxon>Pezizomycotina</taxon>
        <taxon>Pezizomycetes</taxon>
        <taxon>Pezizales</taxon>
        <taxon>Pyronemataceae</taxon>
        <taxon>Sphaerosporella</taxon>
    </lineage>
</organism>
<dbReference type="EMBL" id="VXIS01000633">
    <property type="protein sequence ID" value="KAA8892690.1"/>
    <property type="molecule type" value="Genomic_DNA"/>
</dbReference>
<dbReference type="Proteomes" id="UP000326924">
    <property type="component" value="Unassembled WGS sequence"/>
</dbReference>
<name>A0A5J5EBS1_9PEZI</name>
<evidence type="ECO:0000313" key="2">
    <source>
        <dbReference type="Proteomes" id="UP000326924"/>
    </source>
</evidence>
<dbReference type="AlphaFoldDB" id="A0A5J5EBS1"/>
<dbReference type="InParanoid" id="A0A5J5EBS1"/>